<accession>A0ABD0K6Y4</accession>
<reference evidence="1 2" key="1">
    <citation type="journal article" date="2023" name="Sci. Data">
        <title>Genome assembly of the Korean intertidal mud-creeper Batillaria attramentaria.</title>
        <authorList>
            <person name="Patra A.K."/>
            <person name="Ho P.T."/>
            <person name="Jun S."/>
            <person name="Lee S.J."/>
            <person name="Kim Y."/>
            <person name="Won Y.J."/>
        </authorList>
    </citation>
    <scope>NUCLEOTIDE SEQUENCE [LARGE SCALE GENOMIC DNA]</scope>
    <source>
        <strain evidence="1">Wonlab-2016</strain>
    </source>
</reference>
<dbReference type="EMBL" id="JACVVK020000239">
    <property type="protein sequence ID" value="KAK7482726.1"/>
    <property type="molecule type" value="Genomic_DNA"/>
</dbReference>
<dbReference type="AlphaFoldDB" id="A0ABD0K6Y4"/>
<gene>
    <name evidence="1" type="ORF">BaRGS_00026024</name>
</gene>
<evidence type="ECO:0000313" key="2">
    <source>
        <dbReference type="Proteomes" id="UP001519460"/>
    </source>
</evidence>
<sequence length="75" mass="8793">MYYIGRGQKFERESKHRRPALRELMLERVPGLIRIVKTCNEVPTREPHIQMYCKDEWRGLPNEAGFVVMGESATS</sequence>
<dbReference type="Proteomes" id="UP001519460">
    <property type="component" value="Unassembled WGS sequence"/>
</dbReference>
<comment type="caution">
    <text evidence="1">The sequence shown here is derived from an EMBL/GenBank/DDBJ whole genome shotgun (WGS) entry which is preliminary data.</text>
</comment>
<evidence type="ECO:0000313" key="1">
    <source>
        <dbReference type="EMBL" id="KAK7482726.1"/>
    </source>
</evidence>
<name>A0ABD0K6Y4_9CAEN</name>
<organism evidence="1 2">
    <name type="scientific">Batillaria attramentaria</name>
    <dbReference type="NCBI Taxonomy" id="370345"/>
    <lineage>
        <taxon>Eukaryota</taxon>
        <taxon>Metazoa</taxon>
        <taxon>Spiralia</taxon>
        <taxon>Lophotrochozoa</taxon>
        <taxon>Mollusca</taxon>
        <taxon>Gastropoda</taxon>
        <taxon>Caenogastropoda</taxon>
        <taxon>Sorbeoconcha</taxon>
        <taxon>Cerithioidea</taxon>
        <taxon>Batillariidae</taxon>
        <taxon>Batillaria</taxon>
    </lineage>
</organism>
<keyword evidence="2" id="KW-1185">Reference proteome</keyword>
<proteinExistence type="predicted"/>
<protein>
    <submittedName>
        <fullName evidence="1">Uncharacterized protein</fullName>
    </submittedName>
</protein>